<accession>A0A919R8G9</accession>
<sequence length="157" mass="15824">MATEGYQSSGNSNITIGGSSDGGNPTPPPSGGGGAIKGVASGRCVDVPNASTTDGTRVQLYDCHGQSNQQWASSSSQELKVYGSKCLDAGGSGAGAGVQIYGCWGGDNQKWRVNSDGTIVGVQSNLCLTAVNSGTANGTQLQINSCNGSNSQKWTRS</sequence>
<evidence type="ECO:0000313" key="5">
    <source>
        <dbReference type="EMBL" id="GII81534.1"/>
    </source>
</evidence>
<keyword evidence="6" id="KW-1185">Reference proteome</keyword>
<dbReference type="RefSeq" id="WP_203993931.1">
    <property type="nucleotide sequence ID" value="NZ_BOOU01000101.1"/>
</dbReference>
<dbReference type="AlphaFoldDB" id="A0A919R8G9"/>
<feature type="compositionally biased region" description="Low complexity" evidence="3">
    <location>
        <begin position="8"/>
        <end position="24"/>
    </location>
</feature>
<dbReference type="SUPFAM" id="SSF50370">
    <property type="entry name" value="Ricin B-like lectins"/>
    <property type="match status" value="1"/>
</dbReference>
<dbReference type="SMART" id="SM00458">
    <property type="entry name" value="RICIN"/>
    <property type="match status" value="1"/>
</dbReference>
<keyword evidence="2" id="KW-1015">Disulfide bond</keyword>
<dbReference type="InterPro" id="IPR035992">
    <property type="entry name" value="Ricin_B-like_lectins"/>
</dbReference>
<dbReference type="PANTHER" id="PTHR11675:SF126">
    <property type="entry name" value="RICIN B LECTIN DOMAIN-CONTAINING PROTEIN"/>
    <property type="match status" value="1"/>
</dbReference>
<protein>
    <recommendedName>
        <fullName evidence="4">Ricin B lectin domain-containing protein</fullName>
    </recommendedName>
</protein>
<dbReference type="Gene3D" id="2.80.10.50">
    <property type="match status" value="1"/>
</dbReference>
<keyword evidence="1" id="KW-0430">Lectin</keyword>
<dbReference type="Pfam" id="PF00652">
    <property type="entry name" value="Ricin_B_lectin"/>
    <property type="match status" value="1"/>
</dbReference>
<dbReference type="PROSITE" id="PS00777">
    <property type="entry name" value="GH11_2"/>
    <property type="match status" value="1"/>
</dbReference>
<feature type="region of interest" description="Disordered" evidence="3">
    <location>
        <begin position="1"/>
        <end position="38"/>
    </location>
</feature>
<dbReference type="Proteomes" id="UP000655287">
    <property type="component" value="Unassembled WGS sequence"/>
</dbReference>
<evidence type="ECO:0000313" key="6">
    <source>
        <dbReference type="Proteomes" id="UP000655287"/>
    </source>
</evidence>
<evidence type="ECO:0000256" key="3">
    <source>
        <dbReference type="SAM" id="MobiDB-lite"/>
    </source>
</evidence>
<gene>
    <name evidence="5" type="ORF">Sru01_65160</name>
</gene>
<reference evidence="5" key="1">
    <citation type="submission" date="2021-01" db="EMBL/GenBank/DDBJ databases">
        <title>Whole genome shotgun sequence of Sphaerisporangium rufum NBRC 109079.</title>
        <authorList>
            <person name="Komaki H."/>
            <person name="Tamura T."/>
        </authorList>
    </citation>
    <scope>NUCLEOTIDE SEQUENCE</scope>
    <source>
        <strain evidence="5">NBRC 109079</strain>
    </source>
</reference>
<dbReference type="CDD" id="cd23418">
    <property type="entry name" value="beta-trefoil_Ricin_XLN-like"/>
    <property type="match status" value="1"/>
</dbReference>
<evidence type="ECO:0000256" key="2">
    <source>
        <dbReference type="ARBA" id="ARBA00023157"/>
    </source>
</evidence>
<dbReference type="PANTHER" id="PTHR11675">
    <property type="entry name" value="N-ACETYLGALACTOSAMINYLTRANSFERASE"/>
    <property type="match status" value="1"/>
</dbReference>
<organism evidence="5 6">
    <name type="scientific">Sphaerisporangium rufum</name>
    <dbReference type="NCBI Taxonomy" id="1381558"/>
    <lineage>
        <taxon>Bacteria</taxon>
        <taxon>Bacillati</taxon>
        <taxon>Actinomycetota</taxon>
        <taxon>Actinomycetes</taxon>
        <taxon>Streptosporangiales</taxon>
        <taxon>Streptosporangiaceae</taxon>
        <taxon>Sphaerisporangium</taxon>
    </lineage>
</organism>
<comment type="caution">
    <text evidence="5">The sequence shown here is derived from an EMBL/GenBank/DDBJ whole genome shotgun (WGS) entry which is preliminary data.</text>
</comment>
<dbReference type="GO" id="GO:0030246">
    <property type="term" value="F:carbohydrate binding"/>
    <property type="evidence" value="ECO:0007669"/>
    <property type="project" value="UniProtKB-KW"/>
</dbReference>
<dbReference type="PROSITE" id="PS50231">
    <property type="entry name" value="RICIN_B_LECTIN"/>
    <property type="match status" value="1"/>
</dbReference>
<evidence type="ECO:0000259" key="4">
    <source>
        <dbReference type="SMART" id="SM00458"/>
    </source>
</evidence>
<dbReference type="InterPro" id="IPR000772">
    <property type="entry name" value="Ricin_B_lectin"/>
</dbReference>
<name>A0A919R8G9_9ACTN</name>
<dbReference type="InterPro" id="IPR033119">
    <property type="entry name" value="GH11_AS_2"/>
</dbReference>
<dbReference type="GO" id="GO:0006493">
    <property type="term" value="P:protein O-linked glycosylation"/>
    <property type="evidence" value="ECO:0007669"/>
    <property type="project" value="TreeGrafter"/>
</dbReference>
<dbReference type="EMBL" id="BOOU01000101">
    <property type="protein sequence ID" value="GII81534.1"/>
    <property type="molecule type" value="Genomic_DNA"/>
</dbReference>
<feature type="domain" description="Ricin B lectin" evidence="4">
    <location>
        <begin position="31"/>
        <end position="157"/>
    </location>
</feature>
<proteinExistence type="predicted"/>
<dbReference type="GO" id="GO:0004653">
    <property type="term" value="F:polypeptide N-acetylgalactosaminyltransferase activity"/>
    <property type="evidence" value="ECO:0007669"/>
    <property type="project" value="TreeGrafter"/>
</dbReference>
<evidence type="ECO:0000256" key="1">
    <source>
        <dbReference type="ARBA" id="ARBA00022734"/>
    </source>
</evidence>